<comment type="caution">
    <text evidence="1">The sequence shown here is derived from an EMBL/GenBank/DDBJ whole genome shotgun (WGS) entry which is preliminary data.</text>
</comment>
<proteinExistence type="predicted"/>
<accession>A0ACC1MCB2</accession>
<keyword evidence="2" id="KW-1185">Reference proteome</keyword>
<evidence type="ECO:0000313" key="1">
    <source>
        <dbReference type="EMBL" id="KAJ2960576.1"/>
    </source>
</evidence>
<protein>
    <submittedName>
        <fullName evidence="1">Uncharacterized protein</fullName>
    </submittedName>
</protein>
<name>A0ACC1MCB2_9APHY</name>
<dbReference type="EMBL" id="JANSHE010007437">
    <property type="protein sequence ID" value="KAJ2960576.1"/>
    <property type="molecule type" value="Genomic_DNA"/>
</dbReference>
<reference evidence="1" key="1">
    <citation type="submission" date="2022-08" db="EMBL/GenBank/DDBJ databases">
        <title>Genome Sequence of Pycnoporus sanguineus.</title>
        <authorList>
            <person name="Buettner E."/>
        </authorList>
    </citation>
    <scope>NUCLEOTIDE SEQUENCE</scope>
    <source>
        <strain evidence="1">CG-C14</strain>
    </source>
</reference>
<gene>
    <name evidence="1" type="ORF">NUW54_g14423</name>
</gene>
<dbReference type="Proteomes" id="UP001144978">
    <property type="component" value="Unassembled WGS sequence"/>
</dbReference>
<evidence type="ECO:0000313" key="2">
    <source>
        <dbReference type="Proteomes" id="UP001144978"/>
    </source>
</evidence>
<sequence>MCWGNEASIDHFYVKVALVANAKAARERFAEWGIELSEDVGEEGVGEDGEDASKAEYSKLLDDLRLTELVQKTVSFCRAWEMMEVERQGSGDDGRVSGAAGRCCAHVCSRGPGAAQRPQPVLPTTTNAIPPAAIPSNAYRADMYLVTHTFACRVLLSALVAL</sequence>
<organism evidence="1 2">
    <name type="scientific">Trametes sanguinea</name>
    <dbReference type="NCBI Taxonomy" id="158606"/>
    <lineage>
        <taxon>Eukaryota</taxon>
        <taxon>Fungi</taxon>
        <taxon>Dikarya</taxon>
        <taxon>Basidiomycota</taxon>
        <taxon>Agaricomycotina</taxon>
        <taxon>Agaricomycetes</taxon>
        <taxon>Polyporales</taxon>
        <taxon>Polyporaceae</taxon>
        <taxon>Trametes</taxon>
    </lineage>
</organism>